<sequence length="500" mass="55728">MSSANDRAMSPESNRKRSRGNDEAAASASLADLWSMLRQALGRIDSLEMENVAIRGGSAALRKDLKSLQEENKAMRGDMDKIKDENRALKWSLKQLAGRVQQSWEYPEEGWIQPDAYWHNEGFDDDYISDLNEGFIYGVKSAVSGLVHGVCDHVCIGDIGDESDEGRMILHDAALVPHWSTLCEYLYTCINPYGSGVNISLGGIQLSEEVMRDICNNLRGRNVREVAFTGIQFTDMRAAILALGTLLISSRVESLVWSDIPIESADDMALFVQMMSERHSGLEKLKFGWNGEGNANALLAGVDLSKYKSLDFEGNNLQTNGRADIPNLIASNSPLESLDLDSNNLNDDDAVLIAESLRQNTNLKALYLDGNNIHQRGRSALLRAMRDTSSMNALSDSNHTCEVAGLNEVINSIGQLNRAFKIHNLMVERYRSGEGNIPYLNREMDDEGAVCLAPLIMESVHRRHIAIKEKYGYKVRGVSVLGLLYELVRDWRMPELFSFN</sequence>
<dbReference type="Proteomes" id="UP000266841">
    <property type="component" value="Unassembled WGS sequence"/>
</dbReference>
<dbReference type="GO" id="GO:0005634">
    <property type="term" value="C:nucleus"/>
    <property type="evidence" value="ECO:0007669"/>
    <property type="project" value="TreeGrafter"/>
</dbReference>
<feature type="region of interest" description="Disordered" evidence="2">
    <location>
        <begin position="1"/>
        <end position="24"/>
    </location>
</feature>
<name>K0TEE2_THAOC</name>
<dbReference type="SMART" id="SM00368">
    <property type="entry name" value="LRR_RI"/>
    <property type="match status" value="2"/>
</dbReference>
<evidence type="ECO:0000313" key="3">
    <source>
        <dbReference type="EMBL" id="EJK75745.1"/>
    </source>
</evidence>
<gene>
    <name evidence="3" type="ORF">THAOC_02523</name>
</gene>
<protein>
    <submittedName>
        <fullName evidence="3">Uncharacterized protein</fullName>
    </submittedName>
</protein>
<dbReference type="GO" id="GO:0005096">
    <property type="term" value="F:GTPase activator activity"/>
    <property type="evidence" value="ECO:0007669"/>
    <property type="project" value="InterPro"/>
</dbReference>
<organism evidence="3 4">
    <name type="scientific">Thalassiosira oceanica</name>
    <name type="common">Marine diatom</name>
    <dbReference type="NCBI Taxonomy" id="159749"/>
    <lineage>
        <taxon>Eukaryota</taxon>
        <taxon>Sar</taxon>
        <taxon>Stramenopiles</taxon>
        <taxon>Ochrophyta</taxon>
        <taxon>Bacillariophyta</taxon>
        <taxon>Coscinodiscophyceae</taxon>
        <taxon>Thalassiosirophycidae</taxon>
        <taxon>Thalassiosirales</taxon>
        <taxon>Thalassiosiraceae</taxon>
        <taxon>Thalassiosira</taxon>
    </lineage>
</organism>
<dbReference type="OrthoDB" id="120976at2759"/>
<proteinExistence type="predicted"/>
<dbReference type="GO" id="GO:0005829">
    <property type="term" value="C:cytosol"/>
    <property type="evidence" value="ECO:0007669"/>
    <property type="project" value="TreeGrafter"/>
</dbReference>
<dbReference type="EMBL" id="AGNL01002747">
    <property type="protein sequence ID" value="EJK75745.1"/>
    <property type="molecule type" value="Genomic_DNA"/>
</dbReference>
<dbReference type="InterPro" id="IPR032675">
    <property type="entry name" value="LRR_dom_sf"/>
</dbReference>
<feature type="coiled-coil region" evidence="1">
    <location>
        <begin position="58"/>
        <end position="85"/>
    </location>
</feature>
<evidence type="ECO:0000313" key="4">
    <source>
        <dbReference type="Proteomes" id="UP000266841"/>
    </source>
</evidence>
<keyword evidence="1" id="KW-0175">Coiled coil</keyword>
<dbReference type="GO" id="GO:0048471">
    <property type="term" value="C:perinuclear region of cytoplasm"/>
    <property type="evidence" value="ECO:0007669"/>
    <property type="project" value="TreeGrafter"/>
</dbReference>
<dbReference type="SUPFAM" id="SSF52047">
    <property type="entry name" value="RNI-like"/>
    <property type="match status" value="1"/>
</dbReference>
<accession>K0TEE2</accession>
<evidence type="ECO:0000256" key="1">
    <source>
        <dbReference type="SAM" id="Coils"/>
    </source>
</evidence>
<reference evidence="3 4" key="1">
    <citation type="journal article" date="2012" name="Genome Biol.">
        <title>Genome and low-iron response of an oceanic diatom adapted to chronic iron limitation.</title>
        <authorList>
            <person name="Lommer M."/>
            <person name="Specht M."/>
            <person name="Roy A.S."/>
            <person name="Kraemer L."/>
            <person name="Andreson R."/>
            <person name="Gutowska M.A."/>
            <person name="Wolf J."/>
            <person name="Bergner S.V."/>
            <person name="Schilhabel M.B."/>
            <person name="Klostermeier U.C."/>
            <person name="Beiko R.G."/>
            <person name="Rosenstiel P."/>
            <person name="Hippler M."/>
            <person name="Laroche J."/>
        </authorList>
    </citation>
    <scope>NUCLEOTIDE SEQUENCE [LARGE SCALE GENOMIC DNA]</scope>
    <source>
        <strain evidence="3 4">CCMP1005</strain>
    </source>
</reference>
<keyword evidence="4" id="KW-1185">Reference proteome</keyword>
<evidence type="ECO:0000256" key="2">
    <source>
        <dbReference type="SAM" id="MobiDB-lite"/>
    </source>
</evidence>
<dbReference type="AlphaFoldDB" id="K0TEE2"/>
<dbReference type="InterPro" id="IPR001611">
    <property type="entry name" value="Leu-rich_rpt"/>
</dbReference>
<dbReference type="InterPro" id="IPR027038">
    <property type="entry name" value="RanGap"/>
</dbReference>
<dbReference type="GO" id="GO:0006913">
    <property type="term" value="P:nucleocytoplasmic transport"/>
    <property type="evidence" value="ECO:0007669"/>
    <property type="project" value="TreeGrafter"/>
</dbReference>
<feature type="compositionally biased region" description="Basic and acidic residues" evidence="2">
    <location>
        <begin position="13"/>
        <end position="22"/>
    </location>
</feature>
<dbReference type="GO" id="GO:0031267">
    <property type="term" value="F:small GTPase binding"/>
    <property type="evidence" value="ECO:0007669"/>
    <property type="project" value="TreeGrafter"/>
</dbReference>
<dbReference type="PANTHER" id="PTHR24113">
    <property type="entry name" value="RAN GTPASE-ACTIVATING PROTEIN 1"/>
    <property type="match status" value="1"/>
</dbReference>
<dbReference type="Pfam" id="PF13516">
    <property type="entry name" value="LRR_6"/>
    <property type="match status" value="2"/>
</dbReference>
<comment type="caution">
    <text evidence="3">The sequence shown here is derived from an EMBL/GenBank/DDBJ whole genome shotgun (WGS) entry which is preliminary data.</text>
</comment>
<dbReference type="PANTHER" id="PTHR24113:SF15">
    <property type="entry name" value="NACHT DOMAIN-CONTAINING PROTEIN"/>
    <property type="match status" value="1"/>
</dbReference>
<dbReference type="Gene3D" id="3.80.10.10">
    <property type="entry name" value="Ribonuclease Inhibitor"/>
    <property type="match status" value="1"/>
</dbReference>